<dbReference type="EMBL" id="QGLD01000008">
    <property type="protein sequence ID" value="RAL70773.1"/>
    <property type="molecule type" value="Genomic_DNA"/>
</dbReference>
<evidence type="ECO:0000313" key="3">
    <source>
        <dbReference type="Proteomes" id="UP000076394"/>
    </source>
</evidence>
<dbReference type="Proteomes" id="UP000248786">
    <property type="component" value="Unassembled WGS sequence"/>
</dbReference>
<dbReference type="AlphaFoldDB" id="A0A142V8T0"/>
<evidence type="ECO:0000313" key="2">
    <source>
        <dbReference type="EMBL" id="RAL70773.1"/>
    </source>
</evidence>
<reference evidence="1 3" key="1">
    <citation type="submission" date="2015-03" db="EMBL/GenBank/DDBJ databases">
        <title>Genomic characterization of Dehalococcoides mccartyi strain 11a5, an unusal plasmid-containing chloroethene dechlorinator.</title>
        <authorList>
            <person name="Zhao S."/>
            <person name="Ding C."/>
            <person name="He J."/>
        </authorList>
    </citation>
    <scope>NUCLEOTIDE SEQUENCE [LARGE SCALE GENOMIC DNA]</scope>
    <source>
        <strain evidence="1 3">11a5</strain>
    </source>
</reference>
<gene>
    <name evidence="2" type="ORF">C1G86_0426</name>
    <name evidence="1" type="ORF">Dm11a5_0410</name>
</gene>
<organism evidence="1 3">
    <name type="scientific">Dehalococcoides mccartyi</name>
    <dbReference type="NCBI Taxonomy" id="61435"/>
    <lineage>
        <taxon>Bacteria</taxon>
        <taxon>Bacillati</taxon>
        <taxon>Chloroflexota</taxon>
        <taxon>Dehalococcoidia</taxon>
        <taxon>Dehalococcoidales</taxon>
        <taxon>Dehalococcoidaceae</taxon>
        <taxon>Dehalococcoides</taxon>
    </lineage>
</organism>
<evidence type="ECO:0000313" key="4">
    <source>
        <dbReference type="Proteomes" id="UP000248786"/>
    </source>
</evidence>
<dbReference type="EMBL" id="CP011127">
    <property type="protein sequence ID" value="AMU86236.1"/>
    <property type="molecule type" value="Genomic_DNA"/>
</dbReference>
<reference evidence="2 4" key="2">
    <citation type="submission" date="2018-05" db="EMBL/GenBank/DDBJ databases">
        <title>Draft genome sequences of Dehalococcoides mccartyi strains RC and KS.</title>
        <authorList>
            <person name="Higgins S.A."/>
            <person name="Padilla-Crespo E."/>
            <person name="Loeffler F.E."/>
        </authorList>
    </citation>
    <scope>NUCLEOTIDE SEQUENCE [LARGE SCALE GENOMIC DNA]</scope>
    <source>
        <strain evidence="2 4">KS</strain>
    </source>
</reference>
<protein>
    <submittedName>
        <fullName evidence="1">Uncharacterized protein</fullName>
    </submittedName>
</protein>
<dbReference type="Proteomes" id="UP000076394">
    <property type="component" value="Chromosome"/>
</dbReference>
<evidence type="ECO:0000313" key="1">
    <source>
        <dbReference type="EMBL" id="AMU86236.1"/>
    </source>
</evidence>
<name>A0A142V8T0_9CHLR</name>
<proteinExistence type="predicted"/>
<dbReference type="PATRIC" id="fig|61435.8.peg.409"/>
<accession>A0A142V8T0</accession>
<sequence length="39" mass="3968">MVVIGRAADKCPEADGGVLQLQTSGLSVMGGVDIHILLC</sequence>